<reference evidence="2 3" key="1">
    <citation type="submission" date="2024-02" db="EMBL/GenBank/DDBJ databases">
        <title>High-quality chromosome-scale genome assembly of Pensacola bahiagrass (Paspalum notatum Flugge var. saurae).</title>
        <authorList>
            <person name="Vega J.M."/>
            <person name="Podio M."/>
            <person name="Orjuela J."/>
            <person name="Siena L.A."/>
            <person name="Pessino S.C."/>
            <person name="Combes M.C."/>
            <person name="Mariac C."/>
            <person name="Albertini E."/>
            <person name="Pupilli F."/>
            <person name="Ortiz J.P.A."/>
            <person name="Leblanc O."/>
        </authorList>
    </citation>
    <scope>NUCLEOTIDE SEQUENCE [LARGE SCALE GENOMIC DNA]</scope>
    <source>
        <strain evidence="2">R1</strain>
        <tissue evidence="2">Leaf</tissue>
    </source>
</reference>
<gene>
    <name evidence="2" type="ORF">U9M48_034057</name>
</gene>
<protein>
    <submittedName>
        <fullName evidence="2">Uncharacterized protein</fullName>
    </submittedName>
</protein>
<dbReference type="AlphaFoldDB" id="A0AAQ3U8U4"/>
<keyword evidence="1" id="KW-0812">Transmembrane</keyword>
<keyword evidence="3" id="KW-1185">Reference proteome</keyword>
<feature type="non-terminal residue" evidence="2">
    <location>
        <position position="1"/>
    </location>
</feature>
<keyword evidence="1" id="KW-0472">Membrane</keyword>
<dbReference type="EMBL" id="CP144751">
    <property type="protein sequence ID" value="WVZ87421.1"/>
    <property type="molecule type" value="Genomic_DNA"/>
</dbReference>
<dbReference type="Pfam" id="PF03140">
    <property type="entry name" value="DUF247"/>
    <property type="match status" value="1"/>
</dbReference>
<feature type="transmembrane region" description="Helical" evidence="1">
    <location>
        <begin position="655"/>
        <end position="682"/>
    </location>
</feature>
<sequence>HESTPFVGINRVWRGDFLRRGTGSYIATTTGCSVRSSGKDGREGWKDEHSRREDLLRDTQYHISSATTSSMCLKGLLSSNSFQNKDILGDGVEHVEISLEFHPDPALLAIVVDQYRGELHIIVILWILEVMASRVCIRADGVDIKKMVCSITNKLNSYRSLLENVHKDTRACQICRVPAHFRGVEHTAYEPIVLCIGPYHHGSKHLLAMEKIKWEYLDHILKLNCEVSLRDYLRAVAKLEKLTRTCYSAGVTMERKSFLQMLLLDSCFILITIYESISTDEAFLGTHIGGMIEAKSELQATSAQAENEVTKACGHGYSEDISVLEVEITEVRSNQRPMNDNRKIGRDSQNYNDYNKVGDWYSLSAWRDIFLMENQIPFFIIEKIYQVATGKEFDVLPLLVDRACTCVEDILCHFPLAIQEPNRPKNFQHLLHLCHMYLRPSQRPCDDSELQGRPGYLHCFQHFMHKFLRIDQKQKQQKQNGLRMRQLDCFQSGELPVRWRRASQYHEAGVTIKRRQWNKHSRHSLLDIKFSNGVIEVPCFPMDENTESLFKNLLAFEQMGPQFGNDIASYILFMTELVNTPEDATLFANNGIILHMLDSDDEVPLIFNKLSKQVCFTYDSYHYLKYLCYILESHYQSRLNRWIAWLWLNHFSNPWLALAVFAAIIVLVCTVVQTVYTVLAYVKPSSYVMKTTSRKILMSCLPHLCDNRQQDMANNAMVMSAMILVLTIGLVPQADSRGMLAGSPEGAISHHDPPDGIVEEKGYYPVRPISRPPPISPCRAKAKSC</sequence>
<name>A0AAQ3U8U4_PASNO</name>
<proteinExistence type="predicted"/>
<accession>A0AAQ3U8U4</accession>
<keyword evidence="1" id="KW-1133">Transmembrane helix</keyword>
<feature type="transmembrane region" description="Helical" evidence="1">
    <location>
        <begin position="716"/>
        <end position="734"/>
    </location>
</feature>
<dbReference type="PANTHER" id="PTHR31170">
    <property type="entry name" value="BNAC04G53230D PROTEIN"/>
    <property type="match status" value="1"/>
</dbReference>
<evidence type="ECO:0000313" key="3">
    <source>
        <dbReference type="Proteomes" id="UP001341281"/>
    </source>
</evidence>
<dbReference type="PANTHER" id="PTHR31170:SF18">
    <property type="entry name" value="(WILD MALAYSIAN BANANA) HYPOTHETICAL PROTEIN"/>
    <property type="match status" value="1"/>
</dbReference>
<organism evidence="2 3">
    <name type="scientific">Paspalum notatum var. saurae</name>
    <dbReference type="NCBI Taxonomy" id="547442"/>
    <lineage>
        <taxon>Eukaryota</taxon>
        <taxon>Viridiplantae</taxon>
        <taxon>Streptophyta</taxon>
        <taxon>Embryophyta</taxon>
        <taxon>Tracheophyta</taxon>
        <taxon>Spermatophyta</taxon>
        <taxon>Magnoliopsida</taxon>
        <taxon>Liliopsida</taxon>
        <taxon>Poales</taxon>
        <taxon>Poaceae</taxon>
        <taxon>PACMAD clade</taxon>
        <taxon>Panicoideae</taxon>
        <taxon>Andropogonodae</taxon>
        <taxon>Paspaleae</taxon>
        <taxon>Paspalinae</taxon>
        <taxon>Paspalum</taxon>
    </lineage>
</organism>
<dbReference type="Proteomes" id="UP001341281">
    <property type="component" value="Chromosome 07"/>
</dbReference>
<evidence type="ECO:0000256" key="1">
    <source>
        <dbReference type="SAM" id="Phobius"/>
    </source>
</evidence>
<dbReference type="InterPro" id="IPR004158">
    <property type="entry name" value="DUF247_pln"/>
</dbReference>
<evidence type="ECO:0000313" key="2">
    <source>
        <dbReference type="EMBL" id="WVZ87421.1"/>
    </source>
</evidence>